<protein>
    <submittedName>
        <fullName evidence="1">Uncharacterized protein</fullName>
    </submittedName>
</protein>
<name>A0A6M5Z7A5_9BACT</name>
<dbReference type="RefSeq" id="WP_171475705.1">
    <property type="nucleotide sequence ID" value="NZ_CP053452.2"/>
</dbReference>
<sequence length="65" mass="7420">MTTDAGFRLTQTLNSRVKAGVLEALFLHENLLLDWSAHLFLVGRSNFILLSNTGRCCRQWCRARP</sequence>
<proteinExistence type="predicted"/>
<accession>A0A6M5Z7A5</accession>
<evidence type="ECO:0000313" key="1">
    <source>
        <dbReference type="EMBL" id="QJX01083.1"/>
    </source>
</evidence>
<reference evidence="2" key="1">
    <citation type="submission" date="2020-05" db="EMBL/GenBank/DDBJ databases">
        <title>Frigoriglobus tundricola gen. nov., sp. nov., a psychrotolerant cellulolytic planctomycete of the family Gemmataceae with two divergent copies of 16S rRNA gene.</title>
        <authorList>
            <person name="Kulichevskaya I.S."/>
            <person name="Ivanova A.A."/>
            <person name="Naumoff D.G."/>
            <person name="Beletsky A.V."/>
            <person name="Rijpstra W.I.C."/>
            <person name="Sinninghe Damste J.S."/>
            <person name="Mardanov A.V."/>
            <person name="Ravin N.V."/>
            <person name="Dedysh S.N."/>
        </authorList>
    </citation>
    <scope>NUCLEOTIDE SEQUENCE [LARGE SCALE GENOMIC DNA]</scope>
    <source>
        <strain evidence="2">PL17</strain>
    </source>
</reference>
<gene>
    <name evidence="1" type="ORF">FTUN_8722</name>
</gene>
<keyword evidence="2" id="KW-1185">Reference proteome</keyword>
<organism evidence="1 2">
    <name type="scientific">Frigoriglobus tundricola</name>
    <dbReference type="NCBI Taxonomy" id="2774151"/>
    <lineage>
        <taxon>Bacteria</taxon>
        <taxon>Pseudomonadati</taxon>
        <taxon>Planctomycetota</taxon>
        <taxon>Planctomycetia</taxon>
        <taxon>Gemmatales</taxon>
        <taxon>Gemmataceae</taxon>
        <taxon>Frigoriglobus</taxon>
    </lineage>
</organism>
<dbReference type="Proteomes" id="UP000503447">
    <property type="component" value="Chromosome"/>
</dbReference>
<dbReference type="KEGG" id="ftj:FTUN_8722"/>
<dbReference type="AlphaFoldDB" id="A0A6M5Z7A5"/>
<evidence type="ECO:0000313" key="2">
    <source>
        <dbReference type="Proteomes" id="UP000503447"/>
    </source>
</evidence>
<dbReference type="EMBL" id="CP053452">
    <property type="protein sequence ID" value="QJX01083.1"/>
    <property type="molecule type" value="Genomic_DNA"/>
</dbReference>